<gene>
    <name evidence="2" type="ORF">FHX74_002755</name>
</gene>
<keyword evidence="3" id="KW-1185">Reference proteome</keyword>
<dbReference type="SUPFAM" id="SSF53335">
    <property type="entry name" value="S-adenosyl-L-methionine-dependent methyltransferases"/>
    <property type="match status" value="1"/>
</dbReference>
<dbReference type="Gene3D" id="3.40.50.150">
    <property type="entry name" value="Vaccinia Virus protein VP39"/>
    <property type="match status" value="1"/>
</dbReference>
<dbReference type="GO" id="GO:0008757">
    <property type="term" value="F:S-adenosylmethionine-dependent methyltransferase activity"/>
    <property type="evidence" value="ECO:0007669"/>
    <property type="project" value="InterPro"/>
</dbReference>
<dbReference type="CDD" id="cd02440">
    <property type="entry name" value="AdoMet_MTases"/>
    <property type="match status" value="1"/>
</dbReference>
<protein>
    <submittedName>
        <fullName evidence="2">SAM-dependent methyltransferase</fullName>
    </submittedName>
</protein>
<reference evidence="2 3" key="1">
    <citation type="submission" date="2020-07" db="EMBL/GenBank/DDBJ databases">
        <title>Sequencing the genomes of 1000 actinobacteria strains.</title>
        <authorList>
            <person name="Klenk H.-P."/>
        </authorList>
    </citation>
    <scope>NUCLEOTIDE SEQUENCE [LARGE SCALE GENOMIC DNA]</scope>
    <source>
        <strain evidence="2 3">DSM 100723</strain>
    </source>
</reference>
<dbReference type="Proteomes" id="UP000523079">
    <property type="component" value="Unassembled WGS sequence"/>
</dbReference>
<dbReference type="Pfam" id="PF08241">
    <property type="entry name" value="Methyltransf_11"/>
    <property type="match status" value="1"/>
</dbReference>
<evidence type="ECO:0000313" key="3">
    <source>
        <dbReference type="Proteomes" id="UP000523079"/>
    </source>
</evidence>
<proteinExistence type="predicted"/>
<dbReference type="InterPro" id="IPR029063">
    <property type="entry name" value="SAM-dependent_MTases_sf"/>
</dbReference>
<sequence length="272" mass="29114">MTDSALHDYYDRGLERDRLSGATGSLELARTQEILSRALPPVPATVADIGGGPGRYAFWLAGLGYRVEHRDLMELHVAQVRERGHAHVTSAIGDARDLDLGDGVVDAVLLLGPLYHLADRADRVQALAEAARVVRPGGIVFAAAISRWAPRLAGLLVERLAEQVPSAVGVVEEAERSGHLGPVTDRGFNAYVHRPAALAEEIAAAGLVLDDLVGVEGIPLPPEDILRRRADPEAWKVLLDSARVVERVPELLGLSPHLVATAHRADGAEERG</sequence>
<evidence type="ECO:0000313" key="2">
    <source>
        <dbReference type="EMBL" id="MBA8795127.1"/>
    </source>
</evidence>
<dbReference type="RefSeq" id="WP_182560723.1">
    <property type="nucleotide sequence ID" value="NZ_JACGWT010000004.1"/>
</dbReference>
<feature type="domain" description="Methyltransferase type 11" evidence="1">
    <location>
        <begin position="48"/>
        <end position="141"/>
    </location>
</feature>
<dbReference type="InterPro" id="IPR013216">
    <property type="entry name" value="Methyltransf_11"/>
</dbReference>
<dbReference type="EMBL" id="JACGWT010000004">
    <property type="protein sequence ID" value="MBA8795127.1"/>
    <property type="molecule type" value="Genomic_DNA"/>
</dbReference>
<evidence type="ECO:0000259" key="1">
    <source>
        <dbReference type="Pfam" id="PF08241"/>
    </source>
</evidence>
<accession>A0A7W3ITR9</accession>
<keyword evidence="2" id="KW-0808">Transferase</keyword>
<name>A0A7W3ITR9_9ACTN</name>
<comment type="caution">
    <text evidence="2">The sequence shown here is derived from an EMBL/GenBank/DDBJ whole genome shotgun (WGS) entry which is preliminary data.</text>
</comment>
<dbReference type="AlphaFoldDB" id="A0A7W3ITR9"/>
<keyword evidence="2" id="KW-0489">Methyltransferase</keyword>
<organism evidence="2 3">
    <name type="scientific">Microlunatus kandeliicorticis</name>
    <dbReference type="NCBI Taxonomy" id="1759536"/>
    <lineage>
        <taxon>Bacteria</taxon>
        <taxon>Bacillati</taxon>
        <taxon>Actinomycetota</taxon>
        <taxon>Actinomycetes</taxon>
        <taxon>Propionibacteriales</taxon>
        <taxon>Propionibacteriaceae</taxon>
        <taxon>Microlunatus</taxon>
    </lineage>
</organism>
<dbReference type="GO" id="GO:0032259">
    <property type="term" value="P:methylation"/>
    <property type="evidence" value="ECO:0007669"/>
    <property type="project" value="UniProtKB-KW"/>
</dbReference>